<comment type="caution">
    <text evidence="2">The sequence shown here is derived from an EMBL/GenBank/DDBJ whole genome shotgun (WGS) entry which is preliminary data.</text>
</comment>
<dbReference type="EMBL" id="MU842955">
    <property type="protein sequence ID" value="KAK2024746.1"/>
    <property type="molecule type" value="Genomic_DNA"/>
</dbReference>
<organism evidence="2 3">
    <name type="scientific">Colletotrichum zoysiae</name>
    <dbReference type="NCBI Taxonomy" id="1216348"/>
    <lineage>
        <taxon>Eukaryota</taxon>
        <taxon>Fungi</taxon>
        <taxon>Dikarya</taxon>
        <taxon>Ascomycota</taxon>
        <taxon>Pezizomycotina</taxon>
        <taxon>Sordariomycetes</taxon>
        <taxon>Hypocreomycetidae</taxon>
        <taxon>Glomerellales</taxon>
        <taxon>Glomerellaceae</taxon>
        <taxon>Colletotrichum</taxon>
        <taxon>Colletotrichum graminicola species complex</taxon>
    </lineage>
</organism>
<evidence type="ECO:0000256" key="1">
    <source>
        <dbReference type="SAM" id="MobiDB-lite"/>
    </source>
</evidence>
<evidence type="ECO:0000313" key="2">
    <source>
        <dbReference type="EMBL" id="KAK2024746.1"/>
    </source>
</evidence>
<dbReference type="AlphaFoldDB" id="A0AAD9LWF6"/>
<sequence length="270" mass="29488">MENATASLSLSLSSDPRLPTFKTGAHCRFGHVVFPLGCMRGATSIEGVVSRFPSSLDRNSSRPGRLPYPRLQGHACCVVARSQHAPLQPRYQHYMGRTHTRALHRLAMTTALARHSRHLTVCLSVCLSVWAHGKDVVPPERNIVCASTTSPSPNGTLLVGGRGGGWAACVAHATCSKKHPTGRQPRPVPVIQETQGNRFKTKTKKKVKIGHASSKPLPSYLLLRICNEMQCHASAPPVREMECRSMGRRRRGGRTSGGRAGRLPWDAKSR</sequence>
<protein>
    <submittedName>
        <fullName evidence="2">Uncharacterized protein</fullName>
    </submittedName>
</protein>
<gene>
    <name evidence="2" type="ORF">LX32DRAFT_84555</name>
</gene>
<name>A0AAD9LWF6_9PEZI</name>
<evidence type="ECO:0000313" key="3">
    <source>
        <dbReference type="Proteomes" id="UP001232148"/>
    </source>
</evidence>
<keyword evidence="3" id="KW-1185">Reference proteome</keyword>
<accession>A0AAD9LWF6</accession>
<dbReference type="Proteomes" id="UP001232148">
    <property type="component" value="Unassembled WGS sequence"/>
</dbReference>
<reference evidence="2" key="1">
    <citation type="submission" date="2021-06" db="EMBL/GenBank/DDBJ databases">
        <title>Comparative genomics, transcriptomics and evolutionary studies reveal genomic signatures of adaptation to plant cell wall in hemibiotrophic fungi.</title>
        <authorList>
            <consortium name="DOE Joint Genome Institute"/>
            <person name="Baroncelli R."/>
            <person name="Diaz J.F."/>
            <person name="Benocci T."/>
            <person name="Peng M."/>
            <person name="Battaglia E."/>
            <person name="Haridas S."/>
            <person name="Andreopoulos W."/>
            <person name="Labutti K."/>
            <person name="Pangilinan J."/>
            <person name="Floch G.L."/>
            <person name="Makela M.R."/>
            <person name="Henrissat B."/>
            <person name="Grigoriev I.V."/>
            <person name="Crouch J.A."/>
            <person name="De Vries R.P."/>
            <person name="Sukno S.A."/>
            <person name="Thon M.R."/>
        </authorList>
    </citation>
    <scope>NUCLEOTIDE SEQUENCE</scope>
    <source>
        <strain evidence="2">MAFF235873</strain>
    </source>
</reference>
<proteinExistence type="predicted"/>
<feature type="region of interest" description="Disordered" evidence="1">
    <location>
        <begin position="237"/>
        <end position="270"/>
    </location>
</feature>